<dbReference type="EMBL" id="AP023097">
    <property type="protein sequence ID" value="BCE77350.1"/>
    <property type="molecule type" value="Genomic_DNA"/>
</dbReference>
<dbReference type="AlphaFoldDB" id="A0A809Y353"/>
<dbReference type="EMBL" id="AP023093">
    <property type="protein sequence ID" value="BCE42423.1"/>
    <property type="molecule type" value="Genomic_DNA"/>
</dbReference>
<reference evidence="5" key="6">
    <citation type="submission" date="2020-05" db="EMBL/GenBank/DDBJ databases">
        <title>Complete genome sequence of Bradyrhizobium diazoefficiens XF5 isolated from soybean nodule.</title>
        <authorList>
            <person name="Noda R."/>
            <person name="Kakizaki K."/>
            <person name="Minamisawa K."/>
        </authorList>
    </citation>
    <scope>NUCLEOTIDE SEQUENCE</scope>
    <source>
        <strain evidence="5">XF5</strain>
    </source>
</reference>
<evidence type="ECO:0000313" key="4">
    <source>
        <dbReference type="EMBL" id="BCE51236.1"/>
    </source>
</evidence>
<dbReference type="Gene3D" id="2.10.70.10">
    <property type="entry name" value="Complement Module, domain 1"/>
    <property type="match status" value="1"/>
</dbReference>
<accession>A0A809Y353</accession>
<proteinExistence type="predicted"/>
<evidence type="ECO:0000313" key="6">
    <source>
        <dbReference type="EMBL" id="BCE68662.1"/>
    </source>
</evidence>
<sequence length="41" mass="4839">MRGSRIDSRELFAHEREIIIAHGEDAYRLRLTSQNKLILTK</sequence>
<evidence type="ECO:0000313" key="2">
    <source>
        <dbReference type="EMBL" id="BCE33743.1"/>
    </source>
</evidence>
<reference evidence="2" key="3">
    <citation type="submission" date="2020-05" db="EMBL/GenBank/DDBJ databases">
        <title>Complete genome sequence of Bradyrhizobium diazoefficiens XF2 isolated from soybean nodule.</title>
        <authorList>
            <person name="Noda R."/>
            <person name="Kakizaki K."/>
            <person name="Minamisawa K."/>
        </authorList>
    </citation>
    <scope>NUCLEOTIDE SEQUENCE</scope>
    <source>
        <strain evidence="2">XF2</strain>
    </source>
</reference>
<dbReference type="EMBL" id="AP023095">
    <property type="protein sequence ID" value="BCE59978.1"/>
    <property type="molecule type" value="Genomic_DNA"/>
</dbReference>
<dbReference type="EMBL" id="AP023098">
    <property type="protein sequence ID" value="BCE85966.1"/>
    <property type="molecule type" value="Genomic_DNA"/>
</dbReference>
<reference evidence="7" key="8">
    <citation type="submission" date="2020-05" db="EMBL/GenBank/DDBJ databases">
        <title>Complete genome sequence of Bradyrhizobium diazoefficiens XF8 isolated from soybean nodule.</title>
        <authorList>
            <person name="Noda R."/>
            <person name="Kakizaki K."/>
            <person name="Minamisawa K."/>
        </authorList>
    </citation>
    <scope>NUCLEOTIDE SEQUENCE</scope>
    <source>
        <strain evidence="7">XF8</strain>
    </source>
</reference>
<evidence type="ECO:0000313" key="7">
    <source>
        <dbReference type="EMBL" id="BCE77350.1"/>
    </source>
</evidence>
<evidence type="ECO:0008006" key="10">
    <source>
        <dbReference type="Google" id="ProtNLM"/>
    </source>
</evidence>
<organism evidence="2">
    <name type="scientific">Bradyrhizobium diazoefficiens</name>
    <dbReference type="NCBI Taxonomy" id="1355477"/>
    <lineage>
        <taxon>Bacteria</taxon>
        <taxon>Pseudomonadati</taxon>
        <taxon>Pseudomonadota</taxon>
        <taxon>Alphaproteobacteria</taxon>
        <taxon>Hyphomicrobiales</taxon>
        <taxon>Nitrobacteraceae</taxon>
        <taxon>Bradyrhizobium</taxon>
    </lineage>
</organism>
<evidence type="ECO:0000313" key="5">
    <source>
        <dbReference type="EMBL" id="BCE59978.1"/>
    </source>
</evidence>
<reference evidence="8" key="9">
    <citation type="submission" date="2020-05" db="EMBL/GenBank/DDBJ databases">
        <title>Complete genome sequence of Bradyrhizobium diazoefficiens XF9 isolated from soybean nodule.</title>
        <authorList>
            <person name="Noda R."/>
            <person name="Kakizaki K."/>
            <person name="Minamisawa K."/>
        </authorList>
    </citation>
    <scope>NUCLEOTIDE SEQUENCE</scope>
    <source>
        <strain evidence="8">XF9</strain>
    </source>
</reference>
<name>A0A809Y353_9BRAD</name>
<evidence type="ECO:0000313" key="9">
    <source>
        <dbReference type="EMBL" id="BCE94735.1"/>
    </source>
</evidence>
<reference evidence="1" key="1">
    <citation type="submission" date="2020-05" db="EMBL/GenBank/DDBJ databases">
        <title>Complete genome sequence of Bradyrhizobium diazoefficiens XF1 isolated from soybean nodule.</title>
        <authorList>
            <person name="Noda R."/>
            <person name="Kakizaki K."/>
            <person name="Minamisawa K."/>
        </authorList>
    </citation>
    <scope>NUCLEOTIDE SEQUENCE</scope>
    <source>
        <strain evidence="1">XF1</strain>
    </source>
</reference>
<gene>
    <name evidence="9" type="ORF">XF10B_75330</name>
    <name evidence="1" type="ORF">XF1B_76580</name>
    <name evidence="2" type="ORF">XF2B_75120</name>
    <name evidence="3" type="ORF">XF3B_74540</name>
    <name evidence="4" type="ORF">XF4B_75850</name>
    <name evidence="5" type="ORF">XF5B_74900</name>
    <name evidence="6" type="ORF">XF6B_74610</name>
    <name evidence="7" type="ORF">XF8B_74610</name>
    <name evidence="8" type="ORF">XF9B_73870</name>
</gene>
<reference evidence="3" key="4">
    <citation type="submission" date="2020-05" db="EMBL/GenBank/DDBJ databases">
        <title>Complete genome sequence of Bradyrhizobium diazoefficiens XF3 isolated from soybean nodule.</title>
        <authorList>
            <person name="Noda R."/>
            <person name="Kakizaki K."/>
            <person name="Minamisawa K."/>
        </authorList>
    </citation>
    <scope>NUCLEOTIDE SEQUENCE</scope>
    <source>
        <strain evidence="3">XF3</strain>
    </source>
</reference>
<evidence type="ECO:0000313" key="1">
    <source>
        <dbReference type="EMBL" id="BCE24977.1"/>
    </source>
</evidence>
<dbReference type="EMBL" id="AP023094">
    <property type="protein sequence ID" value="BCE51236.1"/>
    <property type="molecule type" value="Genomic_DNA"/>
</dbReference>
<reference evidence="9" key="2">
    <citation type="submission" date="2020-05" db="EMBL/GenBank/DDBJ databases">
        <title>Complete genome sequence of Bradyrhizobium diazoefficiens XF10 isolated from soybean nodule.</title>
        <authorList>
            <person name="Noda R."/>
            <person name="Kakizaki K."/>
            <person name="Minamisawa K."/>
        </authorList>
    </citation>
    <scope>NUCLEOTIDE SEQUENCE</scope>
    <source>
        <strain evidence="9">XF10</strain>
    </source>
</reference>
<dbReference type="EMBL" id="AP023092">
    <property type="protein sequence ID" value="BCE33743.1"/>
    <property type="molecule type" value="Genomic_DNA"/>
</dbReference>
<dbReference type="Pfam" id="PF10636">
    <property type="entry name" value="hemP"/>
    <property type="match status" value="1"/>
</dbReference>
<reference evidence="4" key="5">
    <citation type="submission" date="2020-05" db="EMBL/GenBank/DDBJ databases">
        <title>Complete genome sequence of Bradyrhizobium diazoefficiens XF4 isolated from soybean nodule.</title>
        <authorList>
            <person name="Noda R."/>
            <person name="Kakizaki K."/>
            <person name="Minamisawa K."/>
        </authorList>
    </citation>
    <scope>NUCLEOTIDE SEQUENCE</scope>
    <source>
        <strain evidence="4">XF4</strain>
    </source>
</reference>
<dbReference type="InterPro" id="IPR019600">
    <property type="entry name" value="Hemin_uptake_protein_HemP"/>
</dbReference>
<dbReference type="EMBL" id="AP023096">
    <property type="protein sequence ID" value="BCE68662.1"/>
    <property type="molecule type" value="Genomic_DNA"/>
</dbReference>
<dbReference type="EMBL" id="AP023091">
    <property type="protein sequence ID" value="BCE24977.1"/>
    <property type="molecule type" value="Genomic_DNA"/>
</dbReference>
<dbReference type="EMBL" id="AP023099">
    <property type="protein sequence ID" value="BCE94735.1"/>
    <property type="molecule type" value="Genomic_DNA"/>
</dbReference>
<reference evidence="6" key="7">
    <citation type="submission" date="2020-05" db="EMBL/GenBank/DDBJ databases">
        <title>Complete genome sequence of Bradyrhizobium diazoefficiens XF6 isolated from soybean nodule.</title>
        <authorList>
            <person name="Noda R."/>
            <person name="Kakizaki K."/>
            <person name="Minamisawa K."/>
        </authorList>
    </citation>
    <scope>NUCLEOTIDE SEQUENCE</scope>
    <source>
        <strain evidence="6">XF6</strain>
    </source>
</reference>
<evidence type="ECO:0000313" key="3">
    <source>
        <dbReference type="EMBL" id="BCE42423.1"/>
    </source>
</evidence>
<protein>
    <recommendedName>
        <fullName evidence="10">Hemin uptake protein HemP</fullName>
    </recommendedName>
</protein>
<evidence type="ECO:0000313" key="8">
    <source>
        <dbReference type="EMBL" id="BCE85966.1"/>
    </source>
</evidence>